<dbReference type="OrthoDB" id="29690at2759"/>
<gene>
    <name evidence="3" type="ORF">EDI_199570</name>
</gene>
<name>B0EC25_ENTDS</name>
<feature type="transmembrane region" description="Helical" evidence="1">
    <location>
        <begin position="183"/>
        <end position="204"/>
    </location>
</feature>
<dbReference type="RefSeq" id="XP_001735863.1">
    <property type="nucleotide sequence ID" value="XM_001735811.1"/>
</dbReference>
<dbReference type="eggNOG" id="ENOG502RH6X">
    <property type="taxonomic scope" value="Eukaryota"/>
</dbReference>
<keyword evidence="1" id="KW-0472">Membrane</keyword>
<evidence type="ECO:0000256" key="1">
    <source>
        <dbReference type="SAM" id="Phobius"/>
    </source>
</evidence>
<dbReference type="GeneID" id="5880838"/>
<keyword evidence="2" id="KW-0732">Signal</keyword>
<sequence>MNMLCFVFFIAVALAKDSLVIGLDKDKNGDPVNYIKVEFGKCYYFGSDSGAMKFSKDGDNIKMTAYAEEGCKGTNVETQITVDQLTQTLCALDTKSTCYGSIRKAPTHVAFISLVQDDETCSHRDDTVRVYVTDSCYKCLGDYCKAEEENGKMYLNTYANDQCTGDKKLHEEQFECDTCKEGVMYQCGAISTMVLSVVAILAFLL</sequence>
<evidence type="ECO:0000256" key="2">
    <source>
        <dbReference type="SAM" id="SignalP"/>
    </source>
</evidence>
<dbReference type="Proteomes" id="UP000008076">
    <property type="component" value="Unassembled WGS sequence"/>
</dbReference>
<proteinExistence type="predicted"/>
<evidence type="ECO:0000313" key="3">
    <source>
        <dbReference type="EMBL" id="EDR27915.1"/>
    </source>
</evidence>
<dbReference type="OMA" id="YANDQCT"/>
<dbReference type="EMBL" id="DS548671">
    <property type="protein sequence ID" value="EDR27915.1"/>
    <property type="molecule type" value="Genomic_DNA"/>
</dbReference>
<reference evidence="4" key="1">
    <citation type="submission" date="2007-12" db="EMBL/GenBank/DDBJ databases">
        <title>Annotation of Entamoeba dispar SAW760.</title>
        <authorList>
            <person name="Lorenzi H."/>
            <person name="Inman J."/>
            <person name="Schobel S."/>
            <person name="Amedeo P."/>
            <person name="Caler E."/>
        </authorList>
    </citation>
    <scope>NUCLEOTIDE SEQUENCE [LARGE SCALE GENOMIC DNA]</scope>
    <source>
        <strain evidence="4">ATCC PRA-260 / SAW760</strain>
    </source>
</reference>
<evidence type="ECO:0000313" key="4">
    <source>
        <dbReference type="Proteomes" id="UP000008076"/>
    </source>
</evidence>
<protein>
    <submittedName>
        <fullName evidence="3">Uncharacterized protein</fullName>
    </submittedName>
</protein>
<dbReference type="KEGG" id="edi:EDI_199570"/>
<keyword evidence="4" id="KW-1185">Reference proteome</keyword>
<organism evidence="4">
    <name type="scientific">Entamoeba dispar (strain ATCC PRA-260 / SAW760)</name>
    <dbReference type="NCBI Taxonomy" id="370354"/>
    <lineage>
        <taxon>Eukaryota</taxon>
        <taxon>Amoebozoa</taxon>
        <taxon>Evosea</taxon>
        <taxon>Archamoebae</taxon>
        <taxon>Mastigamoebida</taxon>
        <taxon>Entamoebidae</taxon>
        <taxon>Entamoeba</taxon>
    </lineage>
</organism>
<dbReference type="AlphaFoldDB" id="B0EC25"/>
<keyword evidence="1" id="KW-0812">Transmembrane</keyword>
<dbReference type="VEuPathDB" id="AmoebaDB:EDI_199570"/>
<accession>B0EC25</accession>
<feature type="chain" id="PRO_5012406796" evidence="2">
    <location>
        <begin position="16"/>
        <end position="205"/>
    </location>
</feature>
<feature type="signal peptide" evidence="2">
    <location>
        <begin position="1"/>
        <end position="15"/>
    </location>
</feature>
<keyword evidence="1" id="KW-1133">Transmembrane helix</keyword>